<comment type="similarity">
    <text evidence="2">Belongs to the CorA metal ion transporter (MIT) (TC 1.A.35) family.</text>
</comment>
<evidence type="ECO:0000313" key="9">
    <source>
        <dbReference type="EMBL" id="OGY91248.1"/>
    </source>
</evidence>
<name>A0A1G2BQ65_9BACT</name>
<dbReference type="SUPFAM" id="SSF144083">
    <property type="entry name" value="Magnesium transport protein CorA, transmembrane region"/>
    <property type="match status" value="1"/>
</dbReference>
<proteinExistence type="inferred from homology"/>
<feature type="transmembrane region" description="Helical" evidence="8">
    <location>
        <begin position="251"/>
        <end position="271"/>
    </location>
</feature>
<keyword evidence="5 8" id="KW-0812">Transmembrane</keyword>
<dbReference type="Gene3D" id="3.30.460.20">
    <property type="entry name" value="CorA soluble domain-like"/>
    <property type="match status" value="1"/>
</dbReference>
<dbReference type="Proteomes" id="UP000178109">
    <property type="component" value="Unassembled WGS sequence"/>
</dbReference>
<dbReference type="SUPFAM" id="SSF143865">
    <property type="entry name" value="CorA soluble domain-like"/>
    <property type="match status" value="1"/>
</dbReference>
<keyword evidence="4" id="KW-1003">Cell membrane</keyword>
<dbReference type="Pfam" id="PF01544">
    <property type="entry name" value="CorA"/>
    <property type="match status" value="1"/>
</dbReference>
<comment type="caution">
    <text evidence="9">The sequence shown here is derived from an EMBL/GenBank/DDBJ whole genome shotgun (WGS) entry which is preliminary data.</text>
</comment>
<dbReference type="CDD" id="cd12822">
    <property type="entry name" value="TmCorA-like"/>
    <property type="match status" value="1"/>
</dbReference>
<dbReference type="Gene3D" id="1.20.58.340">
    <property type="entry name" value="Magnesium transport protein CorA, transmembrane region"/>
    <property type="match status" value="2"/>
</dbReference>
<dbReference type="GO" id="GO:0050897">
    <property type="term" value="F:cobalt ion binding"/>
    <property type="evidence" value="ECO:0007669"/>
    <property type="project" value="TreeGrafter"/>
</dbReference>
<dbReference type="GO" id="GO:0015095">
    <property type="term" value="F:magnesium ion transmembrane transporter activity"/>
    <property type="evidence" value="ECO:0007669"/>
    <property type="project" value="TreeGrafter"/>
</dbReference>
<organism evidence="9 10">
    <name type="scientific">Candidatus Komeilibacteria bacterium RIFCSPLOWO2_02_FULL_48_11</name>
    <dbReference type="NCBI Taxonomy" id="1798553"/>
    <lineage>
        <taxon>Bacteria</taxon>
        <taxon>Candidatus Komeiliibacteriota</taxon>
    </lineage>
</organism>
<dbReference type="PANTHER" id="PTHR46494:SF1">
    <property type="entry name" value="CORA FAMILY METAL ION TRANSPORTER (EUROFUNG)"/>
    <property type="match status" value="1"/>
</dbReference>
<sequence length="309" mass="35413">MPPRLTQIPFKKFTWHNVASNGEEEIRWLRDNFSFAPTHLTDCATPPLRPKIEFKADYIFIVLLFPLYSRKTGQITPREIDVFLGQNFLVTVHTNEVGAIKDLAQKADSLPETRALFEAANPLPLFLGLVQELLDALFPMLNHVAWDIDTLDNELFSGQEQELIHKILAAKKNIMDIRKSMQGYDHVLTELAASCRGYFGAKKLEPNFNHLIAKSRDIWDQIENHKATIDAVRQTNESLISFRLSHVMKTLTILSVMIFPLTLLAAIFGMNTESGMPFLKSGFGFWKVIFLMIILSGGMLYYFKKHRWL</sequence>
<evidence type="ECO:0000256" key="7">
    <source>
        <dbReference type="ARBA" id="ARBA00023136"/>
    </source>
</evidence>
<accession>A0A1G2BQ65</accession>
<evidence type="ECO:0000256" key="6">
    <source>
        <dbReference type="ARBA" id="ARBA00022989"/>
    </source>
</evidence>
<evidence type="ECO:0000256" key="3">
    <source>
        <dbReference type="ARBA" id="ARBA00022448"/>
    </source>
</evidence>
<dbReference type="InterPro" id="IPR045861">
    <property type="entry name" value="CorA_cytoplasmic_dom"/>
</dbReference>
<dbReference type="GO" id="GO:0005886">
    <property type="term" value="C:plasma membrane"/>
    <property type="evidence" value="ECO:0007669"/>
    <property type="project" value="UniProtKB-SubCell"/>
</dbReference>
<dbReference type="AlphaFoldDB" id="A0A1G2BQ65"/>
<evidence type="ECO:0000256" key="5">
    <source>
        <dbReference type="ARBA" id="ARBA00022692"/>
    </source>
</evidence>
<feature type="transmembrane region" description="Helical" evidence="8">
    <location>
        <begin position="283"/>
        <end position="303"/>
    </location>
</feature>
<comment type="subcellular location">
    <subcellularLocation>
        <location evidence="1">Cell membrane</location>
        <topology evidence="1">Multi-pass membrane protein</topology>
    </subcellularLocation>
</comment>
<keyword evidence="7 8" id="KW-0472">Membrane</keyword>
<protein>
    <recommendedName>
        <fullName evidence="11">Magnesium transporter CorA</fullName>
    </recommendedName>
</protein>
<keyword evidence="6 8" id="KW-1133">Transmembrane helix</keyword>
<dbReference type="InterPro" id="IPR002523">
    <property type="entry name" value="MgTranspt_CorA/ZnTranspt_ZntB"/>
</dbReference>
<keyword evidence="3" id="KW-0813">Transport</keyword>
<dbReference type="InterPro" id="IPR045863">
    <property type="entry name" value="CorA_TM1_TM2"/>
</dbReference>
<dbReference type="STRING" id="1798553.A3H70_05135"/>
<evidence type="ECO:0000256" key="4">
    <source>
        <dbReference type="ARBA" id="ARBA00022475"/>
    </source>
</evidence>
<dbReference type="GO" id="GO:0000287">
    <property type="term" value="F:magnesium ion binding"/>
    <property type="evidence" value="ECO:0007669"/>
    <property type="project" value="TreeGrafter"/>
</dbReference>
<dbReference type="GO" id="GO:0015087">
    <property type="term" value="F:cobalt ion transmembrane transporter activity"/>
    <property type="evidence" value="ECO:0007669"/>
    <property type="project" value="TreeGrafter"/>
</dbReference>
<evidence type="ECO:0008006" key="11">
    <source>
        <dbReference type="Google" id="ProtNLM"/>
    </source>
</evidence>
<evidence type="ECO:0000256" key="1">
    <source>
        <dbReference type="ARBA" id="ARBA00004651"/>
    </source>
</evidence>
<dbReference type="PANTHER" id="PTHR46494">
    <property type="entry name" value="CORA FAMILY METAL ION TRANSPORTER (EUROFUNG)"/>
    <property type="match status" value="1"/>
</dbReference>
<evidence type="ECO:0000256" key="8">
    <source>
        <dbReference type="SAM" id="Phobius"/>
    </source>
</evidence>
<reference evidence="9 10" key="1">
    <citation type="journal article" date="2016" name="Nat. Commun.">
        <title>Thousands of microbial genomes shed light on interconnected biogeochemical processes in an aquifer system.</title>
        <authorList>
            <person name="Anantharaman K."/>
            <person name="Brown C.T."/>
            <person name="Hug L.A."/>
            <person name="Sharon I."/>
            <person name="Castelle C.J."/>
            <person name="Probst A.J."/>
            <person name="Thomas B.C."/>
            <person name="Singh A."/>
            <person name="Wilkins M.J."/>
            <person name="Karaoz U."/>
            <person name="Brodie E.L."/>
            <person name="Williams K.H."/>
            <person name="Hubbard S.S."/>
            <person name="Banfield J.F."/>
        </authorList>
    </citation>
    <scope>NUCLEOTIDE SEQUENCE [LARGE SCALE GENOMIC DNA]</scope>
</reference>
<evidence type="ECO:0000313" key="10">
    <source>
        <dbReference type="Proteomes" id="UP000178109"/>
    </source>
</evidence>
<dbReference type="EMBL" id="MHKO01000050">
    <property type="protein sequence ID" value="OGY91248.1"/>
    <property type="molecule type" value="Genomic_DNA"/>
</dbReference>
<evidence type="ECO:0000256" key="2">
    <source>
        <dbReference type="ARBA" id="ARBA00009765"/>
    </source>
</evidence>
<gene>
    <name evidence="9" type="ORF">A3H70_05135</name>
</gene>